<dbReference type="RefSeq" id="XP_037139693.1">
    <property type="nucleotide sequence ID" value="XM_037283797.1"/>
</dbReference>
<protein>
    <submittedName>
        <fullName evidence="1">Uncharacterized protein</fullName>
    </submittedName>
</protein>
<dbReference type="AlphaFoldDB" id="A0A7G3ZHN3"/>
<proteinExistence type="predicted"/>
<reference evidence="1 2" key="1">
    <citation type="submission" date="2020-06" db="EMBL/GenBank/DDBJ databases">
        <title>The yeast mating-type switching endonuclease HO is a domesticated member of an unorthodox homing genetic element family.</title>
        <authorList>
            <person name="Coughlan A.Y."/>
            <person name="Lombardi L."/>
            <person name="Braun-Galleani S."/>
            <person name="Martos A.R."/>
            <person name="Galeote V."/>
            <person name="Bigey F."/>
            <person name="Dequin S."/>
            <person name="Byrne K.P."/>
            <person name="Wolfe K.H."/>
        </authorList>
    </citation>
    <scope>NUCLEOTIDE SEQUENCE [LARGE SCALE GENOMIC DNA]</scope>
    <source>
        <strain evidence="1 2">CBS764</strain>
    </source>
</reference>
<dbReference type="EMBL" id="CP059249">
    <property type="protein sequence ID" value="QLL33019.1"/>
    <property type="molecule type" value="Genomic_DNA"/>
</dbReference>
<sequence>MAIAFLASCLYQENAALGMIMALLRKLLDVLSVRHKIVQVSRRTSKKNRRHRAQRVTRYDLLKAHYQVV</sequence>
<dbReference type="Proteomes" id="UP000515788">
    <property type="component" value="Chromosome 4"/>
</dbReference>
<keyword evidence="2" id="KW-1185">Reference proteome</keyword>
<dbReference type="KEGG" id="tgb:HG536_0D05405"/>
<dbReference type="GeneID" id="59326186"/>
<gene>
    <name evidence="1" type="ORF">HG536_0D05405</name>
</gene>
<name>A0A7G3ZHN3_9SACH</name>
<evidence type="ECO:0000313" key="2">
    <source>
        <dbReference type="Proteomes" id="UP000515788"/>
    </source>
</evidence>
<accession>A0A7G3ZHN3</accession>
<evidence type="ECO:0000313" key="1">
    <source>
        <dbReference type="EMBL" id="QLL33019.1"/>
    </source>
</evidence>
<organism evidence="1 2">
    <name type="scientific">Torulaspora globosa</name>
    <dbReference type="NCBI Taxonomy" id="48254"/>
    <lineage>
        <taxon>Eukaryota</taxon>
        <taxon>Fungi</taxon>
        <taxon>Dikarya</taxon>
        <taxon>Ascomycota</taxon>
        <taxon>Saccharomycotina</taxon>
        <taxon>Saccharomycetes</taxon>
        <taxon>Saccharomycetales</taxon>
        <taxon>Saccharomycetaceae</taxon>
        <taxon>Torulaspora</taxon>
    </lineage>
</organism>